<reference evidence="2 3" key="1">
    <citation type="submission" date="2015-05" db="EMBL/GenBank/DDBJ databases">
        <authorList>
            <person name="Tang B."/>
            <person name="Yu Y."/>
        </authorList>
    </citation>
    <scope>NUCLEOTIDE SEQUENCE [LARGE SCALE GENOMIC DNA]</scope>
    <source>
        <strain evidence="2 3">DSM 7029</strain>
    </source>
</reference>
<evidence type="ECO:0000313" key="3">
    <source>
        <dbReference type="Proteomes" id="UP000035352"/>
    </source>
</evidence>
<feature type="region of interest" description="Disordered" evidence="1">
    <location>
        <begin position="1"/>
        <end position="39"/>
    </location>
</feature>
<sequence length="39" mass="4333">MGYQRPAVAHRPHLGFAPTGKTSMQRVPNRTGGARKEDR</sequence>
<evidence type="ECO:0000313" key="2">
    <source>
        <dbReference type="EMBL" id="AKJ27738.1"/>
    </source>
</evidence>
<evidence type="ECO:0000256" key="1">
    <source>
        <dbReference type="SAM" id="MobiDB-lite"/>
    </source>
</evidence>
<accession>A0A0G3BIB9</accession>
<dbReference type="KEGG" id="pbh:AAW51_1047"/>
<protein>
    <submittedName>
        <fullName evidence="2">Uncharacterized protein</fullName>
    </submittedName>
</protein>
<dbReference type="AlphaFoldDB" id="A0A0G3BIB9"/>
<gene>
    <name evidence="2" type="ORF">AAW51_1047</name>
</gene>
<dbReference type="Proteomes" id="UP000035352">
    <property type="component" value="Chromosome"/>
</dbReference>
<name>A0A0G3BIB9_9BURK</name>
<keyword evidence="3" id="KW-1185">Reference proteome</keyword>
<dbReference type="EMBL" id="CP011371">
    <property type="protein sequence ID" value="AKJ27738.1"/>
    <property type="molecule type" value="Genomic_DNA"/>
</dbReference>
<proteinExistence type="predicted"/>
<organism evidence="2 3">
    <name type="scientific">Caldimonas brevitalea</name>
    <dbReference type="NCBI Taxonomy" id="413882"/>
    <lineage>
        <taxon>Bacteria</taxon>
        <taxon>Pseudomonadati</taxon>
        <taxon>Pseudomonadota</taxon>
        <taxon>Betaproteobacteria</taxon>
        <taxon>Burkholderiales</taxon>
        <taxon>Sphaerotilaceae</taxon>
        <taxon>Caldimonas</taxon>
    </lineage>
</organism>